<dbReference type="AlphaFoldDB" id="A0A0D1LZD1"/>
<keyword evidence="1" id="KW-0732">Signal</keyword>
<evidence type="ECO:0008006" key="4">
    <source>
        <dbReference type="Google" id="ProtNLM"/>
    </source>
</evidence>
<evidence type="ECO:0000313" key="3">
    <source>
        <dbReference type="Proteomes" id="UP000032287"/>
    </source>
</evidence>
<evidence type="ECO:0000313" key="2">
    <source>
        <dbReference type="EMBL" id="KIU21116.1"/>
    </source>
</evidence>
<feature type="chain" id="PRO_5002233051" description="WxL domain-containing protein" evidence="1">
    <location>
        <begin position="26"/>
        <end position="191"/>
    </location>
</feature>
<keyword evidence="3" id="KW-1185">Reference proteome</keyword>
<evidence type="ECO:0000256" key="1">
    <source>
        <dbReference type="SAM" id="SignalP"/>
    </source>
</evidence>
<dbReference type="STRING" id="137591.AO080_04850"/>
<dbReference type="RefSeq" id="WP_043711087.1">
    <property type="nucleotide sequence ID" value="NZ_JALOCT010000004.1"/>
</dbReference>
<comment type="caution">
    <text evidence="2">The sequence shown here is derived from an EMBL/GenBank/DDBJ whole genome shotgun (WGS) entry which is preliminary data.</text>
</comment>
<feature type="signal peptide" evidence="1">
    <location>
        <begin position="1"/>
        <end position="25"/>
    </location>
</feature>
<organism evidence="2 3">
    <name type="scientific">Weissella cibaria</name>
    <dbReference type="NCBI Taxonomy" id="137591"/>
    <lineage>
        <taxon>Bacteria</taxon>
        <taxon>Bacillati</taxon>
        <taxon>Bacillota</taxon>
        <taxon>Bacilli</taxon>
        <taxon>Lactobacillales</taxon>
        <taxon>Lactobacillaceae</taxon>
        <taxon>Weissella</taxon>
    </lineage>
</organism>
<sequence precursor="true">MMFKKTLASAVLGAAVLVAPVAAFAANETAASTTDNVTSATTTGSVKFEAGHLSLYNVNDAVDFGSANATTVFTNGYEATGDDESVNVDDYLADEGKWTLKVSSSDWTGDSAKTVAALNANAKLYLGTDDAKKEITPAGTVVATGTADNNGKAIDLGKYGLNIASGTNVTAGTYTNTLTWSLSNVAGATTN</sequence>
<dbReference type="Proteomes" id="UP000032287">
    <property type="component" value="Unassembled WGS sequence"/>
</dbReference>
<gene>
    <name evidence="2" type="ORF">QX99_00874</name>
</gene>
<dbReference type="PATRIC" id="fig|137591.25.peg.845"/>
<protein>
    <recommendedName>
        <fullName evidence="4">WxL domain-containing protein</fullName>
    </recommendedName>
</protein>
<reference evidence="2 3" key="1">
    <citation type="journal article" date="2015" name="Microbiology (Mosc.)">
        <title>Genomics of the Weissella cibaria species with an examination of its metabolic traits.</title>
        <authorList>
            <person name="Lynch K.M."/>
            <person name="Lucid A."/>
            <person name="Arendt E.K."/>
            <person name="Sleator R.D."/>
            <person name="Lucey B."/>
            <person name="Coffey A."/>
        </authorList>
    </citation>
    <scope>NUCLEOTIDE SEQUENCE [LARGE SCALE GENOMIC DNA]</scope>
    <source>
        <strain evidence="2 3">MG1</strain>
    </source>
</reference>
<name>A0A0D1LZD1_9LACO</name>
<proteinExistence type="predicted"/>
<accession>A0A0D1LZD1</accession>
<dbReference type="EMBL" id="JWHU01000012">
    <property type="protein sequence ID" value="KIU21116.1"/>
    <property type="molecule type" value="Genomic_DNA"/>
</dbReference>